<dbReference type="PANTHER" id="PTHR20842">
    <property type="entry name" value="PROTEASE S51 ALPHA-ASPARTYL DIPEPTIDASE"/>
    <property type="match status" value="1"/>
</dbReference>
<keyword evidence="2" id="KW-0645">Protease</keyword>
<evidence type="ECO:0000256" key="3">
    <source>
        <dbReference type="ARBA" id="ARBA00022801"/>
    </source>
</evidence>
<evidence type="ECO:0000256" key="4">
    <source>
        <dbReference type="ARBA" id="ARBA00022825"/>
    </source>
</evidence>
<dbReference type="OrthoDB" id="9778515at2"/>
<evidence type="ECO:0000313" key="5">
    <source>
        <dbReference type="EMBL" id="PHN03267.1"/>
    </source>
</evidence>
<keyword evidence="4" id="KW-0720">Serine protease</keyword>
<dbReference type="AlphaFoldDB" id="A0A2D0N497"/>
<dbReference type="GO" id="GO:0008236">
    <property type="term" value="F:serine-type peptidase activity"/>
    <property type="evidence" value="ECO:0007669"/>
    <property type="project" value="UniProtKB-KW"/>
</dbReference>
<dbReference type="Proteomes" id="UP000223913">
    <property type="component" value="Unassembled WGS sequence"/>
</dbReference>
<dbReference type="SUPFAM" id="SSF52317">
    <property type="entry name" value="Class I glutamine amidotransferase-like"/>
    <property type="match status" value="1"/>
</dbReference>
<evidence type="ECO:0000313" key="6">
    <source>
        <dbReference type="Proteomes" id="UP000223913"/>
    </source>
</evidence>
<dbReference type="Gene3D" id="3.40.50.880">
    <property type="match status" value="1"/>
</dbReference>
<comment type="similarity">
    <text evidence="1">Belongs to the peptidase S51 family.</text>
</comment>
<keyword evidence="3" id="KW-0378">Hydrolase</keyword>
<reference evidence="5 6" key="1">
    <citation type="submission" date="2017-10" db="EMBL/GenBank/DDBJ databases">
        <title>The draft genome sequence of Lewinella nigricans NBRC 102662.</title>
        <authorList>
            <person name="Wang K."/>
        </authorList>
    </citation>
    <scope>NUCLEOTIDE SEQUENCE [LARGE SCALE GENOMIC DNA]</scope>
    <source>
        <strain evidence="5 6">NBRC 102662</strain>
    </source>
</reference>
<gene>
    <name evidence="5" type="ORF">CRP01_28140</name>
</gene>
<sequence length="237" mass="26035">MQRQIIAMGGGGFSMEPDNPLLDDYILAQSNRECPNICFIGTASGDSEDYINRFYAAFNDQPCTPAHLPLFKDYPRDVEGFLMDQDIIYVGGGNTRNMLVIWRTWGVDRILKKAYEGGTILSGLSAGAICWFEQGLTDSTPEGLTTLPCLSLLNGSNCPHFDGEAERQEVYKHKIVSGEMLPGIACDDGVALHFVNEELEKVVSSRKQGGAYRFTLEQGMLREEILAPVRLGGDVGS</sequence>
<comment type="caution">
    <text evidence="5">The sequence shown here is derived from an EMBL/GenBank/DDBJ whole genome shotgun (WGS) entry which is preliminary data.</text>
</comment>
<dbReference type="GO" id="GO:0006508">
    <property type="term" value="P:proteolysis"/>
    <property type="evidence" value="ECO:0007669"/>
    <property type="project" value="UniProtKB-KW"/>
</dbReference>
<name>A0A2D0N497_FLAN2</name>
<dbReference type="RefSeq" id="WP_099153396.1">
    <property type="nucleotide sequence ID" value="NZ_PDUD01000033.1"/>
</dbReference>
<proteinExistence type="inferred from homology"/>
<dbReference type="PANTHER" id="PTHR20842:SF0">
    <property type="entry name" value="ALPHA-ASPARTYL DIPEPTIDASE"/>
    <property type="match status" value="1"/>
</dbReference>
<dbReference type="EMBL" id="PDUD01000033">
    <property type="protein sequence ID" value="PHN03267.1"/>
    <property type="molecule type" value="Genomic_DNA"/>
</dbReference>
<dbReference type="InterPro" id="IPR029062">
    <property type="entry name" value="Class_I_gatase-like"/>
</dbReference>
<keyword evidence="6" id="KW-1185">Reference proteome</keyword>
<organism evidence="5 6">
    <name type="scientific">Flavilitoribacter nigricans (strain ATCC 23147 / DSM 23189 / NBRC 102662 / NCIMB 1420 / SS-2)</name>
    <name type="common">Lewinella nigricans</name>
    <dbReference type="NCBI Taxonomy" id="1122177"/>
    <lineage>
        <taxon>Bacteria</taxon>
        <taxon>Pseudomonadati</taxon>
        <taxon>Bacteroidota</taxon>
        <taxon>Saprospiria</taxon>
        <taxon>Saprospirales</taxon>
        <taxon>Lewinellaceae</taxon>
        <taxon>Flavilitoribacter</taxon>
    </lineage>
</organism>
<evidence type="ECO:0000256" key="2">
    <source>
        <dbReference type="ARBA" id="ARBA00022670"/>
    </source>
</evidence>
<evidence type="ECO:0000256" key="1">
    <source>
        <dbReference type="ARBA" id="ARBA00006534"/>
    </source>
</evidence>
<protein>
    <submittedName>
        <fullName evidence="5">Peptidase E</fullName>
    </submittedName>
</protein>
<dbReference type="CDD" id="cd03146">
    <property type="entry name" value="GAT1_Peptidase_E"/>
    <property type="match status" value="1"/>
</dbReference>
<accession>A0A2D0N497</accession>
<dbReference type="InterPro" id="IPR005320">
    <property type="entry name" value="Peptidase_S51"/>
</dbReference>
<dbReference type="Pfam" id="PF03575">
    <property type="entry name" value="Peptidase_S51"/>
    <property type="match status" value="1"/>
</dbReference>